<evidence type="ECO:0000313" key="3">
    <source>
        <dbReference type="Proteomes" id="UP000440224"/>
    </source>
</evidence>
<evidence type="ECO:0000256" key="1">
    <source>
        <dbReference type="SAM" id="MobiDB-lite"/>
    </source>
</evidence>
<evidence type="ECO:0000313" key="2">
    <source>
        <dbReference type="EMBL" id="MRG97817.1"/>
    </source>
</evidence>
<name>A0A6N7Q282_9BACT</name>
<keyword evidence="3" id="KW-1185">Reference proteome</keyword>
<feature type="region of interest" description="Disordered" evidence="1">
    <location>
        <begin position="103"/>
        <end position="129"/>
    </location>
</feature>
<protein>
    <submittedName>
        <fullName evidence="2">Uncharacterized protein</fullName>
    </submittedName>
</protein>
<accession>A0A6N7Q282</accession>
<dbReference type="EMBL" id="WJIE01000021">
    <property type="protein sequence ID" value="MRG97817.1"/>
    <property type="molecule type" value="Genomic_DNA"/>
</dbReference>
<comment type="caution">
    <text evidence="2">The sequence shown here is derived from an EMBL/GenBank/DDBJ whole genome shotgun (WGS) entry which is preliminary data.</text>
</comment>
<organism evidence="2 3">
    <name type="scientific">Polyangium spumosum</name>
    <dbReference type="NCBI Taxonomy" id="889282"/>
    <lineage>
        <taxon>Bacteria</taxon>
        <taxon>Pseudomonadati</taxon>
        <taxon>Myxococcota</taxon>
        <taxon>Polyangia</taxon>
        <taxon>Polyangiales</taxon>
        <taxon>Polyangiaceae</taxon>
        <taxon>Polyangium</taxon>
    </lineage>
</organism>
<dbReference type="RefSeq" id="WP_153824596.1">
    <property type="nucleotide sequence ID" value="NZ_WJIE01000021.1"/>
</dbReference>
<gene>
    <name evidence="2" type="ORF">GF068_38745</name>
</gene>
<reference evidence="2 3" key="1">
    <citation type="submission" date="2019-10" db="EMBL/GenBank/DDBJ databases">
        <title>A soil myxobacterium in the family Polyangiaceae.</title>
        <authorList>
            <person name="Li Y."/>
            <person name="Wang J."/>
        </authorList>
    </citation>
    <scope>NUCLEOTIDE SEQUENCE [LARGE SCALE GENOMIC DNA]</scope>
    <source>
        <strain evidence="2 3">DSM 14734</strain>
    </source>
</reference>
<dbReference type="AlphaFoldDB" id="A0A6N7Q282"/>
<dbReference type="Proteomes" id="UP000440224">
    <property type="component" value="Unassembled WGS sequence"/>
</dbReference>
<sequence>MKGPYRAPGTRDRGGEGFFRSLRRRFFATDEERREDEEWRLAEHEERLRRVGPSPVPWIGDRLWAEWNVDNPRGERDAGHNPICMLQFVPVTEDDLRRAPIARPLSGSALPPKGTLDDHRHLIDSTPGRGRIDGPKWPVCCDRLGTLLRAEGYGSTVREIEAIGGTLERCLLDIEIHPPRPTAEERLAIRAHAKLQGRSFEKFVEWGLSRPPTPPETIIEGWKESLEQDGDLDTYLAIFQCRECGRIYGSYSEPD</sequence>
<proteinExistence type="predicted"/>